<feature type="domain" description="HTH cro/C1-type" evidence="2">
    <location>
        <begin position="28"/>
        <end position="81"/>
    </location>
</feature>
<organism evidence="3 4">
    <name type="scientific">Thalassospira xianhensis MCCC 1A02616</name>
    <dbReference type="NCBI Taxonomy" id="1177929"/>
    <lineage>
        <taxon>Bacteria</taxon>
        <taxon>Pseudomonadati</taxon>
        <taxon>Pseudomonadota</taxon>
        <taxon>Alphaproteobacteria</taxon>
        <taxon>Rhodospirillales</taxon>
        <taxon>Thalassospiraceae</taxon>
        <taxon>Thalassospira</taxon>
    </lineage>
</organism>
<dbReference type="InterPro" id="IPR001387">
    <property type="entry name" value="Cro/C1-type_HTH"/>
</dbReference>
<feature type="region of interest" description="Disordered" evidence="1">
    <location>
        <begin position="98"/>
        <end position="137"/>
    </location>
</feature>
<dbReference type="InterPro" id="IPR010982">
    <property type="entry name" value="Lambda_DNA-bd_dom_sf"/>
</dbReference>
<evidence type="ECO:0000313" key="4">
    <source>
        <dbReference type="Proteomes" id="UP000252419"/>
    </source>
</evidence>
<dbReference type="EMBL" id="JPWA01000036">
    <property type="protein sequence ID" value="RCK04145.1"/>
    <property type="molecule type" value="Genomic_DNA"/>
</dbReference>
<keyword evidence="4" id="KW-1185">Reference proteome</keyword>
<dbReference type="Proteomes" id="UP000252419">
    <property type="component" value="Unassembled WGS sequence"/>
</dbReference>
<dbReference type="Pfam" id="PF01381">
    <property type="entry name" value="HTH_3"/>
    <property type="match status" value="1"/>
</dbReference>
<feature type="compositionally biased region" description="Basic and acidic residues" evidence="1">
    <location>
        <begin position="119"/>
        <end position="137"/>
    </location>
</feature>
<dbReference type="AlphaFoldDB" id="A0A367U775"/>
<comment type="caution">
    <text evidence="3">The sequence shown here is derived from an EMBL/GenBank/DDBJ whole genome shotgun (WGS) entry which is preliminary data.</text>
</comment>
<dbReference type="PROSITE" id="PS50943">
    <property type="entry name" value="HTH_CROC1"/>
    <property type="match status" value="1"/>
</dbReference>
<dbReference type="CDD" id="cd00093">
    <property type="entry name" value="HTH_XRE"/>
    <property type="match status" value="1"/>
</dbReference>
<dbReference type="RefSeq" id="WP_208638505.1">
    <property type="nucleotide sequence ID" value="NZ_JPWA01000036.1"/>
</dbReference>
<dbReference type="SUPFAM" id="SSF47413">
    <property type="entry name" value="lambda repressor-like DNA-binding domains"/>
    <property type="match status" value="1"/>
</dbReference>
<gene>
    <name evidence="3" type="ORF">TH5_21440</name>
</gene>
<proteinExistence type="predicted"/>
<dbReference type="SMART" id="SM00530">
    <property type="entry name" value="HTH_XRE"/>
    <property type="match status" value="1"/>
</dbReference>
<reference evidence="3 4" key="1">
    <citation type="submission" date="2014-07" db="EMBL/GenBank/DDBJ databases">
        <title>Draft genome sequence of Thalassospira xianhensis P-4 (MCCC 1A02616).</title>
        <authorList>
            <person name="Lai Q."/>
            <person name="Shao Z."/>
        </authorList>
    </citation>
    <scope>NUCLEOTIDE SEQUENCE [LARGE SCALE GENOMIC DNA]</scope>
    <source>
        <strain evidence="3 4">MCCC 1A02616</strain>
    </source>
</reference>
<dbReference type="Gene3D" id="1.10.260.40">
    <property type="entry name" value="lambda repressor-like DNA-binding domains"/>
    <property type="match status" value="1"/>
</dbReference>
<evidence type="ECO:0000256" key="1">
    <source>
        <dbReference type="SAM" id="MobiDB-lite"/>
    </source>
</evidence>
<protein>
    <recommendedName>
        <fullName evidence="2">HTH cro/C1-type domain-containing protein</fullName>
    </recommendedName>
</protein>
<evidence type="ECO:0000313" key="3">
    <source>
        <dbReference type="EMBL" id="RCK04145.1"/>
    </source>
</evidence>
<name>A0A367U775_9PROT</name>
<accession>A0A367U775</accession>
<dbReference type="GO" id="GO:0003677">
    <property type="term" value="F:DNA binding"/>
    <property type="evidence" value="ECO:0007669"/>
    <property type="project" value="InterPro"/>
</dbReference>
<sequence>MRQSVQKTKGGIVYPQVERALKKLGEDISYARRIRHISAAEFAERAGIGRATLHRLERGDPGIALNTLAMALHVLGRLNALTDIIDASSDHVGLMQMKTDAPQRIVKSRSRAGQNNETSKTERGIPPVSDKKGFVGF</sequence>
<evidence type="ECO:0000259" key="2">
    <source>
        <dbReference type="PROSITE" id="PS50943"/>
    </source>
</evidence>